<accession>A0AA37QR33</accession>
<reference evidence="3" key="1">
    <citation type="submission" date="2022-09" db="EMBL/GenBank/DDBJ databases">
        <title>Draft genome sequence of Coprococcus comes strain 31264.</title>
        <authorList>
            <person name="Atsushi H."/>
            <person name="Moriya O."/>
            <person name="Mitsuo S."/>
        </authorList>
    </citation>
    <scope>NUCLEOTIDE SEQUENCE</scope>
    <source>
        <strain evidence="3">JCM 31264</strain>
    </source>
</reference>
<sequence length="113" mass="12967">MNTRIKELRLSKGLSQLALAMKVGCSQNTISRIELGLSEPNSTILLNIAAYFNTSVDYLLFKTNQKEILPPMDTACARRIDEYVRKLRLLPRKEQDAIFVLIERCSISHQNER</sequence>
<gene>
    <name evidence="3" type="ORF">comes_17630</name>
</gene>
<dbReference type="Gene3D" id="1.10.260.40">
    <property type="entry name" value="lambda repressor-like DNA-binding domains"/>
    <property type="match status" value="1"/>
</dbReference>
<reference evidence="3" key="2">
    <citation type="submission" date="2022-11" db="EMBL/GenBank/DDBJ databases">
        <title>Draft genome sequence of Coprococcus comes strain 31264.</title>
        <authorList>
            <person name="Hisatomi A."/>
            <person name="Ohkuma M."/>
            <person name="Sakamoto M."/>
        </authorList>
    </citation>
    <scope>NUCLEOTIDE SEQUENCE</scope>
    <source>
        <strain evidence="3">JCM 31264</strain>
    </source>
</reference>
<evidence type="ECO:0000256" key="1">
    <source>
        <dbReference type="ARBA" id="ARBA00023125"/>
    </source>
</evidence>
<proteinExistence type="predicted"/>
<protein>
    <recommendedName>
        <fullName evidence="2">HTH cro/C1-type domain-containing protein</fullName>
    </recommendedName>
</protein>
<dbReference type="RefSeq" id="WP_070101606.1">
    <property type="nucleotide sequence ID" value="NZ_BSCI01000009.1"/>
</dbReference>
<dbReference type="EMBL" id="BSCI01000009">
    <property type="protein sequence ID" value="GLG87218.1"/>
    <property type="molecule type" value="Genomic_DNA"/>
</dbReference>
<dbReference type="PROSITE" id="PS50943">
    <property type="entry name" value="HTH_CROC1"/>
    <property type="match status" value="1"/>
</dbReference>
<dbReference type="InterPro" id="IPR001387">
    <property type="entry name" value="Cro/C1-type_HTH"/>
</dbReference>
<name>A0AA37QR33_9FIRM</name>
<evidence type="ECO:0000313" key="3">
    <source>
        <dbReference type="EMBL" id="GLG87218.1"/>
    </source>
</evidence>
<dbReference type="PANTHER" id="PTHR46558">
    <property type="entry name" value="TRACRIPTIONAL REGULATORY PROTEIN-RELATED-RELATED"/>
    <property type="match status" value="1"/>
</dbReference>
<feature type="domain" description="HTH cro/C1-type" evidence="2">
    <location>
        <begin position="5"/>
        <end position="59"/>
    </location>
</feature>
<dbReference type="CDD" id="cd00093">
    <property type="entry name" value="HTH_XRE"/>
    <property type="match status" value="1"/>
</dbReference>
<dbReference type="GO" id="GO:0003677">
    <property type="term" value="F:DNA binding"/>
    <property type="evidence" value="ECO:0007669"/>
    <property type="project" value="UniProtKB-KW"/>
</dbReference>
<dbReference type="Pfam" id="PF01381">
    <property type="entry name" value="HTH_3"/>
    <property type="match status" value="1"/>
</dbReference>
<dbReference type="PANTHER" id="PTHR46558:SF4">
    <property type="entry name" value="DNA-BIDING PHAGE PROTEIN"/>
    <property type="match status" value="1"/>
</dbReference>
<evidence type="ECO:0000259" key="2">
    <source>
        <dbReference type="PROSITE" id="PS50943"/>
    </source>
</evidence>
<organism evidence="3 4">
    <name type="scientific">Coprococcus comes</name>
    <dbReference type="NCBI Taxonomy" id="410072"/>
    <lineage>
        <taxon>Bacteria</taxon>
        <taxon>Bacillati</taxon>
        <taxon>Bacillota</taxon>
        <taxon>Clostridia</taxon>
        <taxon>Lachnospirales</taxon>
        <taxon>Lachnospiraceae</taxon>
        <taxon>Coprococcus</taxon>
    </lineage>
</organism>
<dbReference type="Proteomes" id="UP001145109">
    <property type="component" value="Unassembled WGS sequence"/>
</dbReference>
<keyword evidence="1" id="KW-0238">DNA-binding</keyword>
<dbReference type="AlphaFoldDB" id="A0AA37QR33"/>
<dbReference type="InterPro" id="IPR010982">
    <property type="entry name" value="Lambda_DNA-bd_dom_sf"/>
</dbReference>
<dbReference type="SUPFAM" id="SSF47413">
    <property type="entry name" value="lambda repressor-like DNA-binding domains"/>
    <property type="match status" value="1"/>
</dbReference>
<dbReference type="SMART" id="SM00530">
    <property type="entry name" value="HTH_XRE"/>
    <property type="match status" value="1"/>
</dbReference>
<comment type="caution">
    <text evidence="3">The sequence shown here is derived from an EMBL/GenBank/DDBJ whole genome shotgun (WGS) entry which is preliminary data.</text>
</comment>
<evidence type="ECO:0000313" key="4">
    <source>
        <dbReference type="Proteomes" id="UP001145109"/>
    </source>
</evidence>